<comment type="caution">
    <text evidence="1">The sequence shown here is derived from an EMBL/GenBank/DDBJ whole genome shotgun (WGS) entry which is preliminary data.</text>
</comment>
<dbReference type="Proteomes" id="UP001281147">
    <property type="component" value="Unassembled WGS sequence"/>
</dbReference>
<dbReference type="EMBL" id="JAUTXU010000172">
    <property type="protein sequence ID" value="KAK3701585.1"/>
    <property type="molecule type" value="Genomic_DNA"/>
</dbReference>
<keyword evidence="2" id="KW-1185">Reference proteome</keyword>
<evidence type="ECO:0000313" key="2">
    <source>
        <dbReference type="Proteomes" id="UP001281147"/>
    </source>
</evidence>
<accession>A0ACC3MRZ2</accession>
<evidence type="ECO:0000313" key="1">
    <source>
        <dbReference type="EMBL" id="KAK3701585.1"/>
    </source>
</evidence>
<name>A0ACC3MRZ2_9PEZI</name>
<gene>
    <name evidence="1" type="primary">PUF3_2</name>
    <name evidence="1" type="ORF">LTR37_015439</name>
</gene>
<protein>
    <submittedName>
        <fullName evidence="1">mRNA binding protein puf3</fullName>
    </submittedName>
</protein>
<sequence>MPRGAPSTDGMAFSNTSRSFSNLGAATTAENKNPGNTLNANFANANHAWGSSSIWGSGAYTNGFSSRVATRDNSTTREGARQTSTSQLEFIEGKTGSGSLVDSSVSDDWNYKTPWGSKRSLPSARSVSQAKHAETSSFQQRSVSNAGLPNSFSSAKHNVPQFTSRPPINLNTTAAQSKPTFTPAYSSSVQGRGNEQPPNVYTKFDRPADPNARKLPDSAKEGLWSDYSPTDERKPAFPNHFGSKTFSTPASRDGSKPSSQQGGEQPFFATPDYARNSQRPTQNNSRAPSLSSQGNGKYSSLANATADQLALQLHQLNMNGDSRQPTHYRPSPTTNGMYNQLSPLSTRAPWNSMGSTSDTPEDLEEFERAGVSYIGLEGYASSHQATGCRDYTGAAHNGRFAQIPTTADFKPAQAHSTGTMPTRSYDAPTGPRSDSATQSHNDDARLVNQRLQALQEQSLYMDPRMQQMLASQLRNAYGPMYSPYAMPSPIQLGAGPYGQLLPMNMSGADSMMDPSDALAREGVQSALMYDFKSNAKSKRYELKDIYDHIAEFSGDQHGSRFIQTKLETANSDEKERVFREIEPNAIPLMTDVFGNYVIQKFFEHGDQIHKKILANKMKGQVLTLSLQMYGCRVVQKALDHVLVDQQAELIRELESHVLKCVKDQNGNHVIQKAIERCPPSTIEFIIGAFQGQVQHLSIHPYGCRVIQRCLERCDSPSKAMIMAELMDGIQSMISDQYGNYVVQHVVEHDDGEGRRRVLDIVSRGLEAYSKHKFASNVVEKCLEKADDYWRRSVVFAIANGNQRRGEGEGVFVSMIKDSYGNYVIQKLLDTLCPEDYMHFLDVLQPAVTQAKRTGCGKQVLSIEKKMHRFPMLRNGPTNGGAYNPNAYQLPLPTPPFASHFGSAATTPPPLTADSQSLQSSAIQSINGDAVEGAAFGSRKGSELSNDGYSR</sequence>
<proteinExistence type="predicted"/>
<reference evidence="1" key="1">
    <citation type="submission" date="2023-07" db="EMBL/GenBank/DDBJ databases">
        <title>Black Yeasts Isolated from many extreme environments.</title>
        <authorList>
            <person name="Coleine C."/>
            <person name="Stajich J.E."/>
            <person name="Selbmann L."/>
        </authorList>
    </citation>
    <scope>NUCLEOTIDE SEQUENCE</scope>
    <source>
        <strain evidence="1">CCFEE 5714</strain>
    </source>
</reference>
<organism evidence="1 2">
    <name type="scientific">Vermiconidia calcicola</name>
    <dbReference type="NCBI Taxonomy" id="1690605"/>
    <lineage>
        <taxon>Eukaryota</taxon>
        <taxon>Fungi</taxon>
        <taxon>Dikarya</taxon>
        <taxon>Ascomycota</taxon>
        <taxon>Pezizomycotina</taxon>
        <taxon>Dothideomycetes</taxon>
        <taxon>Dothideomycetidae</taxon>
        <taxon>Mycosphaerellales</taxon>
        <taxon>Extremaceae</taxon>
        <taxon>Vermiconidia</taxon>
    </lineage>
</organism>